<evidence type="ECO:0000313" key="11">
    <source>
        <dbReference type="EMBL" id="BDR55238.1"/>
    </source>
</evidence>
<sequence>MFVLKNAWRAIARNKARNITFLIVCIAVTASGLVGLTIVRADDATRTTIYDTQRVDAIVTPKADGKGKGQSAKPLGWEQYSKYAQYLQLDSVQFNVYYYETAPATFSDIKAVGPDGSSLQLVGLSDASALAKGPYGSVKRTEGKDIDFSGNSSDTVLVSQALATANKLKVGSTLKMADAKDASKTTDMHVAGIYESKGKDASGAAANAVYTNFTAFSSGSFDQASNPGDKGHELKIVFQMQNPKDYEQFKKSFKRGGLNTKEYEISSPSLEAYNKSVQPLHDEVSRMKIALVVILIFGALLALTWLAFGLMSRGNELGMALAIGVTKARIGWQLALETLMLTLPGLALGVGLGALLCPPAVRSATSIAGIRQTPTSSMYWQIAGIGIMTCAVLALAASLYALTFKSSRLYASASPDAAANNKTVEAQPQSEATSQSDAKEMA</sequence>
<reference evidence="11 12" key="1">
    <citation type="journal article" date="2023" name="Microbiol. Spectr.">
        <title>Symbiosis of Carpenter Bees with Uncharacterized Lactic Acid Bacteria Showing NAD Auxotrophy.</title>
        <authorList>
            <person name="Kawasaki S."/>
            <person name="Ozawa K."/>
            <person name="Mori T."/>
            <person name="Yamamoto A."/>
            <person name="Ito M."/>
            <person name="Ohkuma M."/>
            <person name="Sakamoto M."/>
            <person name="Matsutani M."/>
        </authorList>
    </citation>
    <scope>NUCLEOTIDE SEQUENCE [LARGE SCALE GENOMIC DNA]</scope>
    <source>
        <strain evidence="11 12">KimH</strain>
    </source>
</reference>
<evidence type="ECO:0000256" key="8">
    <source>
        <dbReference type="SAM" id="Phobius"/>
    </source>
</evidence>
<evidence type="ECO:0000313" key="12">
    <source>
        <dbReference type="Proteomes" id="UP001321748"/>
    </source>
</evidence>
<dbReference type="PANTHER" id="PTHR30572:SF9">
    <property type="entry name" value="ABC TRANSPORTER PERMEASE PROTEIN"/>
    <property type="match status" value="1"/>
</dbReference>
<feature type="domain" description="ABC3 transporter permease C-terminal" evidence="9">
    <location>
        <begin position="289"/>
        <end position="402"/>
    </location>
</feature>
<evidence type="ECO:0000256" key="1">
    <source>
        <dbReference type="ARBA" id="ARBA00004651"/>
    </source>
</evidence>
<proteinExistence type="inferred from homology"/>
<keyword evidence="3 8" id="KW-0812">Transmembrane</keyword>
<dbReference type="Pfam" id="PF12704">
    <property type="entry name" value="MacB_PCD"/>
    <property type="match status" value="1"/>
</dbReference>
<evidence type="ECO:0000259" key="9">
    <source>
        <dbReference type="Pfam" id="PF02687"/>
    </source>
</evidence>
<evidence type="ECO:0000259" key="10">
    <source>
        <dbReference type="Pfam" id="PF12704"/>
    </source>
</evidence>
<gene>
    <name evidence="11" type="ORF">KIMH_13490</name>
</gene>
<evidence type="ECO:0000256" key="5">
    <source>
        <dbReference type="ARBA" id="ARBA00023136"/>
    </source>
</evidence>
<accession>A0ABM8BEC6</accession>
<dbReference type="PANTHER" id="PTHR30572">
    <property type="entry name" value="MEMBRANE COMPONENT OF TRANSPORTER-RELATED"/>
    <property type="match status" value="1"/>
</dbReference>
<dbReference type="InterPro" id="IPR025857">
    <property type="entry name" value="MacB_PCD"/>
</dbReference>
<dbReference type="InterPro" id="IPR003838">
    <property type="entry name" value="ABC3_permease_C"/>
</dbReference>
<protein>
    <submittedName>
        <fullName evidence="11">Peptide ABC transporter permease</fullName>
    </submittedName>
</protein>
<keyword evidence="2" id="KW-1003">Cell membrane</keyword>
<feature type="domain" description="MacB-like periplasmic core" evidence="10">
    <location>
        <begin position="20"/>
        <end position="254"/>
    </location>
</feature>
<organism evidence="11 12">
    <name type="scientific">Bombiscardovia apis</name>
    <dbReference type="NCBI Taxonomy" id="2932182"/>
    <lineage>
        <taxon>Bacteria</taxon>
        <taxon>Bacillati</taxon>
        <taxon>Actinomycetota</taxon>
        <taxon>Actinomycetes</taxon>
        <taxon>Bifidobacteriales</taxon>
        <taxon>Bifidobacteriaceae</taxon>
        <taxon>Bombiscardovia</taxon>
    </lineage>
</organism>
<name>A0ABM8BEC6_9BIFI</name>
<dbReference type="Proteomes" id="UP001321748">
    <property type="component" value="Chromosome"/>
</dbReference>
<evidence type="ECO:0000256" key="7">
    <source>
        <dbReference type="SAM" id="MobiDB-lite"/>
    </source>
</evidence>
<evidence type="ECO:0000256" key="2">
    <source>
        <dbReference type="ARBA" id="ARBA00022475"/>
    </source>
</evidence>
<feature type="transmembrane region" description="Helical" evidence="8">
    <location>
        <begin position="332"/>
        <end position="356"/>
    </location>
</feature>
<feature type="transmembrane region" description="Helical" evidence="8">
    <location>
        <begin position="378"/>
        <end position="402"/>
    </location>
</feature>
<evidence type="ECO:0000256" key="6">
    <source>
        <dbReference type="ARBA" id="ARBA00038076"/>
    </source>
</evidence>
<comment type="similarity">
    <text evidence="6">Belongs to the ABC-4 integral membrane protein family.</text>
</comment>
<feature type="region of interest" description="Disordered" evidence="7">
    <location>
        <begin position="419"/>
        <end position="442"/>
    </location>
</feature>
<keyword evidence="5 8" id="KW-0472">Membrane</keyword>
<feature type="compositionally biased region" description="Polar residues" evidence="7">
    <location>
        <begin position="420"/>
        <end position="436"/>
    </location>
</feature>
<evidence type="ECO:0000256" key="4">
    <source>
        <dbReference type="ARBA" id="ARBA00022989"/>
    </source>
</evidence>
<dbReference type="EMBL" id="AP026800">
    <property type="protein sequence ID" value="BDR55238.1"/>
    <property type="molecule type" value="Genomic_DNA"/>
</dbReference>
<dbReference type="Pfam" id="PF02687">
    <property type="entry name" value="FtsX"/>
    <property type="match status" value="1"/>
</dbReference>
<keyword evidence="4 8" id="KW-1133">Transmembrane helix</keyword>
<comment type="subcellular location">
    <subcellularLocation>
        <location evidence="1">Cell membrane</location>
        <topology evidence="1">Multi-pass membrane protein</topology>
    </subcellularLocation>
</comment>
<dbReference type="InterPro" id="IPR050250">
    <property type="entry name" value="Macrolide_Exporter_MacB"/>
</dbReference>
<evidence type="ECO:0000256" key="3">
    <source>
        <dbReference type="ARBA" id="ARBA00022692"/>
    </source>
</evidence>
<keyword evidence="12" id="KW-1185">Reference proteome</keyword>
<feature type="transmembrane region" description="Helical" evidence="8">
    <location>
        <begin position="289"/>
        <end position="311"/>
    </location>
</feature>
<dbReference type="RefSeq" id="WP_317642738.1">
    <property type="nucleotide sequence ID" value="NZ_AP026800.1"/>
</dbReference>